<dbReference type="RefSeq" id="WP_311159553.1">
    <property type="nucleotide sequence ID" value="NZ_JAVQLW010000001.1"/>
</dbReference>
<dbReference type="InterPro" id="IPR052155">
    <property type="entry name" value="Biofilm_reg_signaling"/>
</dbReference>
<dbReference type="Pfam" id="PF00563">
    <property type="entry name" value="EAL"/>
    <property type="match status" value="1"/>
</dbReference>
<feature type="domain" description="EAL" evidence="1">
    <location>
        <begin position="162"/>
        <end position="416"/>
    </location>
</feature>
<name>A0ABU2HQR2_9RHOB</name>
<dbReference type="PANTHER" id="PTHR44757">
    <property type="entry name" value="DIGUANYLATE CYCLASE DGCP"/>
    <property type="match status" value="1"/>
</dbReference>
<dbReference type="CDD" id="cd01948">
    <property type="entry name" value="EAL"/>
    <property type="match status" value="1"/>
</dbReference>
<dbReference type="Gene3D" id="3.20.20.450">
    <property type="entry name" value="EAL domain"/>
    <property type="match status" value="1"/>
</dbReference>
<dbReference type="Proteomes" id="UP001269144">
    <property type="component" value="Unassembled WGS sequence"/>
</dbReference>
<evidence type="ECO:0000259" key="1">
    <source>
        <dbReference type="PROSITE" id="PS50883"/>
    </source>
</evidence>
<dbReference type="PROSITE" id="PS50883">
    <property type="entry name" value="EAL"/>
    <property type="match status" value="1"/>
</dbReference>
<dbReference type="PANTHER" id="PTHR44757:SF2">
    <property type="entry name" value="BIOFILM ARCHITECTURE MAINTENANCE PROTEIN MBAA"/>
    <property type="match status" value="1"/>
</dbReference>
<dbReference type="InterPro" id="IPR035919">
    <property type="entry name" value="EAL_sf"/>
</dbReference>
<dbReference type="SUPFAM" id="SSF141868">
    <property type="entry name" value="EAL domain-like"/>
    <property type="match status" value="1"/>
</dbReference>
<accession>A0ABU2HQR2</accession>
<sequence length="429" mass="46171">MANGIIKAAARFACLNDRMSVPAGAKAAALVVKLEDGKMLRASLGPELFRRLVEMISQRLVAELRLIPDRAASDGVEICGMLLAGRAMSLSEHLAGLGVICRSSYDLGGLRVSPIIKAAVVSHLAGSAPAWELFAYGRQAVAVLSPLTGDGQIRVVEYVAERWESEAVARPAFPSEKLRLDYQPQICCHTGRTIALRAVPVVAGRAFAAQDLEKISTQLGPQALGAFQRLVLHRVLRDLKGWDRIGRNVPFVSVGLTDRGLADPTLVETILWELDRCEIAASRMEIEMQEPGGRGGGAMPVATNLRRLVDAGCRLAMAEFGKGAAGLDDLRRCGIGRVRVGREFVAGCDFNVEQQNMILAILALAEHLGLETLADDVRTVEERAFLSQIGFDALQGEAVAARMTASETDDFLLNRALAPRGECCPPIRA</sequence>
<evidence type="ECO:0000313" key="2">
    <source>
        <dbReference type="EMBL" id="MDS9467376.1"/>
    </source>
</evidence>
<organism evidence="2 3">
    <name type="scientific">Paracoccus aurantius</name>
    <dbReference type="NCBI Taxonomy" id="3073814"/>
    <lineage>
        <taxon>Bacteria</taxon>
        <taxon>Pseudomonadati</taxon>
        <taxon>Pseudomonadota</taxon>
        <taxon>Alphaproteobacteria</taxon>
        <taxon>Rhodobacterales</taxon>
        <taxon>Paracoccaceae</taxon>
        <taxon>Paracoccus</taxon>
    </lineage>
</organism>
<comment type="caution">
    <text evidence="2">The sequence shown here is derived from an EMBL/GenBank/DDBJ whole genome shotgun (WGS) entry which is preliminary data.</text>
</comment>
<dbReference type="InterPro" id="IPR001633">
    <property type="entry name" value="EAL_dom"/>
</dbReference>
<evidence type="ECO:0000313" key="3">
    <source>
        <dbReference type="Proteomes" id="UP001269144"/>
    </source>
</evidence>
<gene>
    <name evidence="2" type="ORF">RGQ15_07285</name>
</gene>
<keyword evidence="3" id="KW-1185">Reference proteome</keyword>
<dbReference type="SMART" id="SM00052">
    <property type="entry name" value="EAL"/>
    <property type="match status" value="1"/>
</dbReference>
<dbReference type="EMBL" id="JAVQLW010000001">
    <property type="protein sequence ID" value="MDS9467376.1"/>
    <property type="molecule type" value="Genomic_DNA"/>
</dbReference>
<reference evidence="3" key="1">
    <citation type="submission" date="2023-07" db="EMBL/GenBank/DDBJ databases">
        <title>Paracoccus sp. MBLB3053 whole genome sequence.</title>
        <authorList>
            <person name="Hwang C.Y."/>
            <person name="Cho E.-S."/>
            <person name="Seo M.-J."/>
        </authorList>
    </citation>
    <scope>NUCLEOTIDE SEQUENCE [LARGE SCALE GENOMIC DNA]</scope>
    <source>
        <strain evidence="3">MBLB3053</strain>
    </source>
</reference>
<proteinExistence type="predicted"/>
<protein>
    <submittedName>
        <fullName evidence="2">EAL domain-containing protein</fullName>
    </submittedName>
</protein>